<evidence type="ECO:0000313" key="3">
    <source>
        <dbReference type="Proteomes" id="UP000317318"/>
    </source>
</evidence>
<dbReference type="RefSeq" id="WP_145363099.1">
    <property type="nucleotide sequence ID" value="NZ_CP036268.1"/>
</dbReference>
<dbReference type="InterPro" id="IPR000595">
    <property type="entry name" value="cNMP-bd_dom"/>
</dbReference>
<dbReference type="InterPro" id="IPR012902">
    <property type="entry name" value="N_methyl_site"/>
</dbReference>
<evidence type="ECO:0000259" key="1">
    <source>
        <dbReference type="PROSITE" id="PS50042"/>
    </source>
</evidence>
<name>A0A517QZ80_9PLAN</name>
<dbReference type="PANTHER" id="PTHR30093">
    <property type="entry name" value="GENERAL SECRETION PATHWAY PROTEIN G"/>
    <property type="match status" value="1"/>
</dbReference>
<organism evidence="2 3">
    <name type="scientific">Stratiformator vulcanicus</name>
    <dbReference type="NCBI Taxonomy" id="2527980"/>
    <lineage>
        <taxon>Bacteria</taxon>
        <taxon>Pseudomonadati</taxon>
        <taxon>Planctomycetota</taxon>
        <taxon>Planctomycetia</taxon>
        <taxon>Planctomycetales</taxon>
        <taxon>Planctomycetaceae</taxon>
        <taxon>Stratiformator</taxon>
    </lineage>
</organism>
<dbReference type="NCBIfam" id="TIGR02532">
    <property type="entry name" value="IV_pilin_GFxxxE"/>
    <property type="match status" value="1"/>
</dbReference>
<dbReference type="Proteomes" id="UP000317318">
    <property type="component" value="Chromosome"/>
</dbReference>
<sequence>MKRKGFTLIELLVVIAIIAILIALLLPAVQQAREAARRTQCKNNLKQIGLALHNYHDNYKMFPAGAYATVTGTNGAWAWGTMILPFIDQAPLYDNLNAGTADPYDQANLVSEPLVLTAMRCPSDPGPTHNSIYPINAINTTMSNYVGVNSPLNAPVVAIANSTALTGVFVWGNFLSNTHQRNSIAIRDITDGTSNTLAVGERAWEYDGSAGKVNSNAGNVFMCDTTTAAGTPAEFVAVVGATGTGINADVTANADDGFNSLHVGGAQFVLADGAVKFLSENIDGVTLTNLATINDGNVVGEF</sequence>
<dbReference type="PROSITE" id="PS50042">
    <property type="entry name" value="CNMP_BINDING_3"/>
    <property type="match status" value="1"/>
</dbReference>
<dbReference type="InterPro" id="IPR011453">
    <property type="entry name" value="DUF1559"/>
</dbReference>
<dbReference type="NCBIfam" id="TIGR04294">
    <property type="entry name" value="pre_pil_HX9DG"/>
    <property type="match status" value="1"/>
</dbReference>
<dbReference type="OrthoDB" id="280382at2"/>
<gene>
    <name evidence="2" type="primary">xcpT_6</name>
    <name evidence="2" type="ORF">Pan189_13060</name>
</gene>
<evidence type="ECO:0000313" key="2">
    <source>
        <dbReference type="EMBL" id="QDT36942.1"/>
    </source>
</evidence>
<dbReference type="InterPro" id="IPR045584">
    <property type="entry name" value="Pilin-like"/>
</dbReference>
<dbReference type="PROSITE" id="PS00409">
    <property type="entry name" value="PROKAR_NTER_METHYL"/>
    <property type="match status" value="1"/>
</dbReference>
<dbReference type="EMBL" id="CP036268">
    <property type="protein sequence ID" value="QDT36942.1"/>
    <property type="molecule type" value="Genomic_DNA"/>
</dbReference>
<dbReference type="InterPro" id="IPR027558">
    <property type="entry name" value="Pre_pil_HX9DG_C"/>
</dbReference>
<dbReference type="KEGG" id="svp:Pan189_13060"/>
<dbReference type="Pfam" id="PF07596">
    <property type="entry name" value="SBP_bac_10"/>
    <property type="match status" value="1"/>
</dbReference>
<proteinExistence type="predicted"/>
<dbReference type="SUPFAM" id="SSF54523">
    <property type="entry name" value="Pili subunits"/>
    <property type="match status" value="1"/>
</dbReference>
<dbReference type="AlphaFoldDB" id="A0A517QZ80"/>
<protein>
    <submittedName>
        <fullName evidence="2">Type II secretion system protein G</fullName>
    </submittedName>
</protein>
<accession>A0A517QZ80</accession>
<keyword evidence="3" id="KW-1185">Reference proteome</keyword>
<dbReference type="PANTHER" id="PTHR30093:SF2">
    <property type="entry name" value="TYPE II SECRETION SYSTEM PROTEIN H"/>
    <property type="match status" value="1"/>
</dbReference>
<dbReference type="Gene3D" id="3.30.700.10">
    <property type="entry name" value="Glycoprotein, Type 4 Pilin"/>
    <property type="match status" value="1"/>
</dbReference>
<dbReference type="Pfam" id="PF07963">
    <property type="entry name" value="N_methyl"/>
    <property type="match status" value="1"/>
</dbReference>
<feature type="domain" description="Cyclic nucleotide-binding" evidence="1">
    <location>
        <begin position="268"/>
        <end position="302"/>
    </location>
</feature>
<reference evidence="2 3" key="1">
    <citation type="submission" date="2019-02" db="EMBL/GenBank/DDBJ databases">
        <title>Deep-cultivation of Planctomycetes and their phenomic and genomic characterization uncovers novel biology.</title>
        <authorList>
            <person name="Wiegand S."/>
            <person name="Jogler M."/>
            <person name="Boedeker C."/>
            <person name="Pinto D."/>
            <person name="Vollmers J."/>
            <person name="Rivas-Marin E."/>
            <person name="Kohn T."/>
            <person name="Peeters S.H."/>
            <person name="Heuer A."/>
            <person name="Rast P."/>
            <person name="Oberbeckmann S."/>
            <person name="Bunk B."/>
            <person name="Jeske O."/>
            <person name="Meyerdierks A."/>
            <person name="Storesund J.E."/>
            <person name="Kallscheuer N."/>
            <person name="Luecker S."/>
            <person name="Lage O.M."/>
            <person name="Pohl T."/>
            <person name="Merkel B.J."/>
            <person name="Hornburger P."/>
            <person name="Mueller R.-W."/>
            <person name="Bruemmer F."/>
            <person name="Labrenz M."/>
            <person name="Spormann A.M."/>
            <person name="Op den Camp H."/>
            <person name="Overmann J."/>
            <person name="Amann R."/>
            <person name="Jetten M.S.M."/>
            <person name="Mascher T."/>
            <person name="Medema M.H."/>
            <person name="Devos D.P."/>
            <person name="Kaster A.-K."/>
            <person name="Ovreas L."/>
            <person name="Rohde M."/>
            <person name="Galperin M.Y."/>
            <person name="Jogler C."/>
        </authorList>
    </citation>
    <scope>NUCLEOTIDE SEQUENCE [LARGE SCALE GENOMIC DNA]</scope>
    <source>
        <strain evidence="2 3">Pan189</strain>
    </source>
</reference>